<dbReference type="GO" id="GO:0006508">
    <property type="term" value="P:proteolysis"/>
    <property type="evidence" value="ECO:0007669"/>
    <property type="project" value="UniProtKB-KW"/>
</dbReference>
<evidence type="ECO:0000259" key="6">
    <source>
        <dbReference type="Pfam" id="PF01694"/>
    </source>
</evidence>
<sequence length="260" mass="29855">MATRFGARRYNFDWRSFITPGVKQIVLLCTGVFLLQTLAMLLSPPLYLWMLKWFGLIPAAVTLRLPPRIWQPVTYIFLHGGLWHLLINMLMLWMFGRDLELSWGKRRFLNYFFLCGVGAGLIEVIVKTIPVFFGAQPSLIPTIGASGAIFGILMANAVLFPDRRIWLIPLPITIPMRPYVAVMGAIEFFSTIGSGGDNVSHICHLGGMLVGYVYLRRGSFFYSLRNSVSDWQHRRNRRRFEVYMGKHRKDPPSRPDSWVN</sequence>
<feature type="transmembrane region" description="Helical" evidence="5">
    <location>
        <begin position="166"/>
        <end position="186"/>
    </location>
</feature>
<evidence type="ECO:0000256" key="1">
    <source>
        <dbReference type="ARBA" id="ARBA00004141"/>
    </source>
</evidence>
<keyword evidence="4 5" id="KW-0472">Membrane</keyword>
<evidence type="ECO:0000313" key="7">
    <source>
        <dbReference type="EMBL" id="MBA0086420.1"/>
    </source>
</evidence>
<evidence type="ECO:0000256" key="3">
    <source>
        <dbReference type="ARBA" id="ARBA00022989"/>
    </source>
</evidence>
<comment type="caution">
    <text evidence="7">The sequence shown here is derived from an EMBL/GenBank/DDBJ whole genome shotgun (WGS) entry which is preliminary data.</text>
</comment>
<accession>A0A7V8NS20</accession>
<feature type="transmembrane region" description="Helical" evidence="5">
    <location>
        <begin position="25"/>
        <end position="49"/>
    </location>
</feature>
<gene>
    <name evidence="7" type="ORF">HRJ53_15680</name>
</gene>
<evidence type="ECO:0000256" key="5">
    <source>
        <dbReference type="SAM" id="Phobius"/>
    </source>
</evidence>
<dbReference type="AlphaFoldDB" id="A0A7V8NS20"/>
<keyword evidence="2 5" id="KW-0812">Transmembrane</keyword>
<dbReference type="GO" id="GO:0016020">
    <property type="term" value="C:membrane"/>
    <property type="evidence" value="ECO:0007669"/>
    <property type="project" value="UniProtKB-SubCell"/>
</dbReference>
<dbReference type="PANTHER" id="PTHR43066">
    <property type="entry name" value="RHOMBOID-RELATED PROTEIN"/>
    <property type="match status" value="1"/>
</dbReference>
<dbReference type="GO" id="GO:0004252">
    <property type="term" value="F:serine-type endopeptidase activity"/>
    <property type="evidence" value="ECO:0007669"/>
    <property type="project" value="InterPro"/>
</dbReference>
<keyword evidence="7" id="KW-0645">Protease</keyword>
<dbReference type="Proteomes" id="UP000567293">
    <property type="component" value="Unassembled WGS sequence"/>
</dbReference>
<evidence type="ECO:0000256" key="2">
    <source>
        <dbReference type="ARBA" id="ARBA00022692"/>
    </source>
</evidence>
<feature type="transmembrane region" description="Helical" evidence="5">
    <location>
        <begin position="69"/>
        <end position="96"/>
    </location>
</feature>
<name>A0A7V8NS20_9BACT</name>
<evidence type="ECO:0000256" key="4">
    <source>
        <dbReference type="ARBA" id="ARBA00023136"/>
    </source>
</evidence>
<feature type="transmembrane region" description="Helical" evidence="5">
    <location>
        <begin position="108"/>
        <end position="133"/>
    </location>
</feature>
<organism evidence="7 8">
    <name type="scientific">Candidatus Acidiferrum panamense</name>
    <dbReference type="NCBI Taxonomy" id="2741543"/>
    <lineage>
        <taxon>Bacteria</taxon>
        <taxon>Pseudomonadati</taxon>
        <taxon>Acidobacteriota</taxon>
        <taxon>Terriglobia</taxon>
        <taxon>Candidatus Acidiferrales</taxon>
        <taxon>Candidatus Acidiferrum</taxon>
    </lineage>
</organism>
<comment type="subcellular location">
    <subcellularLocation>
        <location evidence="1">Membrane</location>
        <topology evidence="1">Multi-pass membrane protein</topology>
    </subcellularLocation>
</comment>
<keyword evidence="8" id="KW-1185">Reference proteome</keyword>
<dbReference type="Gene3D" id="1.20.1540.10">
    <property type="entry name" value="Rhomboid-like"/>
    <property type="match status" value="1"/>
</dbReference>
<dbReference type="InterPro" id="IPR022764">
    <property type="entry name" value="Peptidase_S54_rhomboid_dom"/>
</dbReference>
<protein>
    <submittedName>
        <fullName evidence="7">Rhomboid family intramembrane serine protease</fullName>
    </submittedName>
</protein>
<feature type="transmembrane region" description="Helical" evidence="5">
    <location>
        <begin position="139"/>
        <end position="159"/>
    </location>
</feature>
<feature type="transmembrane region" description="Helical" evidence="5">
    <location>
        <begin position="198"/>
        <end position="215"/>
    </location>
</feature>
<dbReference type="SMART" id="SM01160">
    <property type="entry name" value="DUF1751"/>
    <property type="match status" value="1"/>
</dbReference>
<feature type="domain" description="Peptidase S54 rhomboid" evidence="6">
    <location>
        <begin position="68"/>
        <end position="214"/>
    </location>
</feature>
<dbReference type="EMBL" id="JACDQQ010001507">
    <property type="protein sequence ID" value="MBA0086420.1"/>
    <property type="molecule type" value="Genomic_DNA"/>
</dbReference>
<keyword evidence="7" id="KW-0378">Hydrolase</keyword>
<dbReference type="InterPro" id="IPR035952">
    <property type="entry name" value="Rhomboid-like_sf"/>
</dbReference>
<dbReference type="SUPFAM" id="SSF144091">
    <property type="entry name" value="Rhomboid-like"/>
    <property type="match status" value="1"/>
</dbReference>
<reference evidence="7" key="1">
    <citation type="submission" date="2020-06" db="EMBL/GenBank/DDBJ databases">
        <title>Legume-microbial interactions unlock mineral nutrients during tropical forest succession.</title>
        <authorList>
            <person name="Epihov D.Z."/>
        </authorList>
    </citation>
    <scope>NUCLEOTIDE SEQUENCE [LARGE SCALE GENOMIC DNA]</scope>
    <source>
        <strain evidence="7">Pan2503</strain>
    </source>
</reference>
<evidence type="ECO:0000313" key="8">
    <source>
        <dbReference type="Proteomes" id="UP000567293"/>
    </source>
</evidence>
<keyword evidence="3 5" id="KW-1133">Transmembrane helix</keyword>
<dbReference type="PANTHER" id="PTHR43066:SF11">
    <property type="entry name" value="PEPTIDASE S54 RHOMBOID DOMAIN-CONTAINING PROTEIN"/>
    <property type="match status" value="1"/>
</dbReference>
<proteinExistence type="predicted"/>
<dbReference type="Pfam" id="PF01694">
    <property type="entry name" value="Rhomboid"/>
    <property type="match status" value="1"/>
</dbReference>